<dbReference type="PATRIC" id="fig|1302.21.peg.1419"/>
<evidence type="ECO:0000313" key="2">
    <source>
        <dbReference type="EMBL" id="KXT71317.1"/>
    </source>
</evidence>
<keyword evidence="1" id="KW-0812">Transmembrane</keyword>
<keyword evidence="1" id="KW-1133">Transmembrane helix</keyword>
<dbReference type="Proteomes" id="UP000070096">
    <property type="component" value="Unassembled WGS sequence"/>
</dbReference>
<gene>
    <name evidence="2" type="ORF">SGODD07_01267</name>
</gene>
<organism evidence="2 3">
    <name type="scientific">Streptococcus gordonii</name>
    <dbReference type="NCBI Taxonomy" id="1302"/>
    <lineage>
        <taxon>Bacteria</taxon>
        <taxon>Bacillati</taxon>
        <taxon>Bacillota</taxon>
        <taxon>Bacilli</taxon>
        <taxon>Lactobacillales</taxon>
        <taxon>Streptococcaceae</taxon>
        <taxon>Streptococcus</taxon>
    </lineage>
</organism>
<evidence type="ECO:0000256" key="1">
    <source>
        <dbReference type="SAM" id="Phobius"/>
    </source>
</evidence>
<dbReference type="AlphaFoldDB" id="A0A139N679"/>
<feature type="transmembrane region" description="Helical" evidence="1">
    <location>
        <begin position="249"/>
        <end position="267"/>
    </location>
</feature>
<dbReference type="EMBL" id="LQRC01000190">
    <property type="protein sequence ID" value="KXT71317.1"/>
    <property type="molecule type" value="Genomic_DNA"/>
</dbReference>
<name>A0A139N679_STRGN</name>
<reference evidence="2 3" key="1">
    <citation type="submission" date="2016-01" db="EMBL/GenBank/DDBJ databases">
        <title>Highly variable Streptococcus oralis are common among viridans streptococci isolated from primates.</title>
        <authorList>
            <person name="Denapaite D."/>
            <person name="Rieger M."/>
            <person name="Koendgen S."/>
            <person name="Brueckner R."/>
            <person name="Ochigava I."/>
            <person name="Kappeler P."/>
            <person name="Maetz-Rensing K."/>
            <person name="Leendertz F."/>
            <person name="Hakenbeck R."/>
        </authorList>
    </citation>
    <scope>NUCLEOTIDE SEQUENCE [LARGE SCALE GENOMIC DNA]</scope>
    <source>
        <strain evidence="2 3">DD07</strain>
    </source>
</reference>
<comment type="caution">
    <text evidence="2">The sequence shown here is derived from an EMBL/GenBank/DDBJ whole genome shotgun (WGS) entry which is preliminary data.</text>
</comment>
<keyword evidence="1" id="KW-0472">Membrane</keyword>
<evidence type="ECO:0000313" key="3">
    <source>
        <dbReference type="Proteomes" id="UP000070096"/>
    </source>
</evidence>
<accession>A0A139N679</accession>
<proteinExistence type="predicted"/>
<sequence length="312" mass="37261">MKKYKVIFNSSMDINSFQKKYFNNAFNSNVYLLEKNASNNFLSFISEKPISLIDMVSDADVCEISSENYNYNIDFPWCKNEKLFLNFYSKIFEAIAQFIQESEYWNRKTTEQDYLICQILDTVASVHKDGITHGYLSFYSNYLYYLSQIKSIASSETFLKIQNKITHVDNLDKIFVNSEVTIIKNLYDVLQEEIKMLSENQQELDFSVFPNPYTFFKNSSVNLEYSKFHQTVFSNKLLLRRYTKDSFFYFYRIVMGIFFKILPLLGISMNRRNRIIFLAVEQIEKYFGINWETQIKESIRWESEKYVNAEKR</sequence>
<protein>
    <recommendedName>
        <fullName evidence="4">Lantibiotic biosynthesis protein</fullName>
    </recommendedName>
</protein>
<evidence type="ECO:0008006" key="4">
    <source>
        <dbReference type="Google" id="ProtNLM"/>
    </source>
</evidence>